<proteinExistence type="predicted"/>
<protein>
    <recommendedName>
        <fullName evidence="3">2'-5' RNA ligase family protein</fullName>
    </recommendedName>
</protein>
<sequence>MSEQRQWAPDGGPEEGRVRPHVLWLPHDQPDVLAYLARIREILTSYVDIVTPVAERDAHMTIEKLAPHDGDGQRVDTARLLRAAPIIQQRLAGLAPFGIEIGPPRSSASAAVMDVWPETELHQLYLCLRAGCSDAGLTTADSAEWFWGHISGGYGLVDTNTPELAERSDRLASELGRGLRPGSRVSATISSLWLVLERQDPASNTYTFRRVREIGLGRTERAAA</sequence>
<dbReference type="Proteomes" id="UP001601303">
    <property type="component" value="Unassembled WGS sequence"/>
</dbReference>
<dbReference type="EMBL" id="JBIAHM010000001">
    <property type="protein sequence ID" value="MFE9597140.1"/>
    <property type="molecule type" value="Genomic_DNA"/>
</dbReference>
<name>A0ABW6LX47_9ACTN</name>
<comment type="caution">
    <text evidence="1">The sequence shown here is derived from an EMBL/GenBank/DDBJ whole genome shotgun (WGS) entry which is preliminary data.</text>
</comment>
<evidence type="ECO:0000313" key="1">
    <source>
        <dbReference type="EMBL" id="MFE9597140.1"/>
    </source>
</evidence>
<gene>
    <name evidence="1" type="ORF">ACFYNQ_01010</name>
</gene>
<accession>A0ABW6LX47</accession>
<evidence type="ECO:0000313" key="2">
    <source>
        <dbReference type="Proteomes" id="UP001601303"/>
    </source>
</evidence>
<dbReference type="RefSeq" id="WP_388101558.1">
    <property type="nucleotide sequence ID" value="NZ_JBIAHM010000001.1"/>
</dbReference>
<keyword evidence="2" id="KW-1185">Reference proteome</keyword>
<organism evidence="1 2">
    <name type="scientific">Streptomyces hokutonensis</name>
    <dbReference type="NCBI Taxonomy" id="1306990"/>
    <lineage>
        <taxon>Bacteria</taxon>
        <taxon>Bacillati</taxon>
        <taxon>Actinomycetota</taxon>
        <taxon>Actinomycetes</taxon>
        <taxon>Kitasatosporales</taxon>
        <taxon>Streptomycetaceae</taxon>
        <taxon>Streptomyces</taxon>
    </lineage>
</organism>
<evidence type="ECO:0008006" key="3">
    <source>
        <dbReference type="Google" id="ProtNLM"/>
    </source>
</evidence>
<reference evidence="1 2" key="1">
    <citation type="submission" date="2024-10" db="EMBL/GenBank/DDBJ databases">
        <title>The Natural Products Discovery Center: Release of the First 8490 Sequenced Strains for Exploring Actinobacteria Biosynthetic Diversity.</title>
        <authorList>
            <person name="Kalkreuter E."/>
            <person name="Kautsar S.A."/>
            <person name="Yang D."/>
            <person name="Bader C.D."/>
            <person name="Teijaro C.N."/>
            <person name="Fluegel L."/>
            <person name="Davis C.M."/>
            <person name="Simpson J.R."/>
            <person name="Lauterbach L."/>
            <person name="Steele A.D."/>
            <person name="Gui C."/>
            <person name="Meng S."/>
            <person name="Li G."/>
            <person name="Viehrig K."/>
            <person name="Ye F."/>
            <person name="Su P."/>
            <person name="Kiefer A.F."/>
            <person name="Nichols A."/>
            <person name="Cepeda A.J."/>
            <person name="Yan W."/>
            <person name="Fan B."/>
            <person name="Jiang Y."/>
            <person name="Adhikari A."/>
            <person name="Zheng C.-J."/>
            <person name="Schuster L."/>
            <person name="Cowan T.M."/>
            <person name="Smanski M.J."/>
            <person name="Chevrette M.G."/>
            <person name="De Carvalho L.P.S."/>
            <person name="Shen B."/>
        </authorList>
    </citation>
    <scope>NUCLEOTIDE SEQUENCE [LARGE SCALE GENOMIC DNA]</scope>
    <source>
        <strain evidence="1 2">NPDC006488</strain>
    </source>
</reference>